<organism evidence="3 4">
    <name type="scientific">Ureibacillus terrenus</name>
    <dbReference type="NCBI Taxonomy" id="118246"/>
    <lineage>
        <taxon>Bacteria</taxon>
        <taxon>Bacillati</taxon>
        <taxon>Bacillota</taxon>
        <taxon>Bacilli</taxon>
        <taxon>Bacillales</taxon>
        <taxon>Caryophanaceae</taxon>
        <taxon>Ureibacillus</taxon>
    </lineage>
</organism>
<dbReference type="OrthoDB" id="2084666at2"/>
<sequence>MKGISCLMVFGLIIAILNMFDGLATNYGLTNHYIEEVNPVMRLIAEISPALFIGVKLSLSLLILIVSYLVYKSGNCSSKSLFQKFFLYSLVGVTALYAGVFCLHIYWLSISGSF</sequence>
<evidence type="ECO:0000313" key="3">
    <source>
        <dbReference type="EMBL" id="TQE91053.1"/>
    </source>
</evidence>
<comment type="caution">
    <text evidence="3">The sequence shown here is derived from an EMBL/GenBank/DDBJ whole genome shotgun (WGS) entry which is preliminary data.</text>
</comment>
<name>A0A540V499_9BACL</name>
<feature type="domain" description="DUF5658" evidence="2">
    <location>
        <begin position="13"/>
        <end position="109"/>
    </location>
</feature>
<dbReference type="Pfam" id="PF18902">
    <property type="entry name" value="DUF5658"/>
    <property type="match status" value="1"/>
</dbReference>
<protein>
    <recommendedName>
        <fullName evidence="2">DUF5658 domain-containing protein</fullName>
    </recommendedName>
</protein>
<keyword evidence="1" id="KW-0472">Membrane</keyword>
<evidence type="ECO:0000313" key="4">
    <source>
        <dbReference type="Proteomes" id="UP000315753"/>
    </source>
</evidence>
<evidence type="ECO:0000256" key="1">
    <source>
        <dbReference type="SAM" id="Phobius"/>
    </source>
</evidence>
<feature type="transmembrane region" description="Helical" evidence="1">
    <location>
        <begin position="50"/>
        <end position="71"/>
    </location>
</feature>
<proteinExistence type="predicted"/>
<dbReference type="RefSeq" id="WP_141602037.1">
    <property type="nucleotide sequence ID" value="NZ_JARMSC010000015.1"/>
</dbReference>
<gene>
    <name evidence="3" type="ORF">FKZ59_06995</name>
</gene>
<accession>A0A540V499</accession>
<feature type="transmembrane region" description="Helical" evidence="1">
    <location>
        <begin position="85"/>
        <end position="107"/>
    </location>
</feature>
<dbReference type="InterPro" id="IPR043717">
    <property type="entry name" value="DUF5658"/>
</dbReference>
<reference evidence="3 4" key="1">
    <citation type="submission" date="2019-06" db="EMBL/GenBank/DDBJ databases">
        <title>Genome sequence of Ureibacillus terrenus.</title>
        <authorList>
            <person name="Maclea K.S."/>
            <person name="Simoes M."/>
        </authorList>
    </citation>
    <scope>NUCLEOTIDE SEQUENCE [LARGE SCALE GENOMIC DNA]</scope>
    <source>
        <strain evidence="3 4">ATCC BAA-384</strain>
    </source>
</reference>
<dbReference type="AlphaFoldDB" id="A0A540V499"/>
<keyword evidence="1" id="KW-0812">Transmembrane</keyword>
<evidence type="ECO:0000259" key="2">
    <source>
        <dbReference type="Pfam" id="PF18902"/>
    </source>
</evidence>
<keyword evidence="4" id="KW-1185">Reference proteome</keyword>
<keyword evidence="1" id="KW-1133">Transmembrane helix</keyword>
<dbReference type="Proteomes" id="UP000315753">
    <property type="component" value="Unassembled WGS sequence"/>
</dbReference>
<dbReference type="EMBL" id="VIGD01000007">
    <property type="protein sequence ID" value="TQE91053.1"/>
    <property type="molecule type" value="Genomic_DNA"/>
</dbReference>